<evidence type="ECO:0000313" key="4">
    <source>
        <dbReference type="Proteomes" id="UP000426265"/>
    </source>
</evidence>
<evidence type="ECO:0000313" key="3">
    <source>
        <dbReference type="EMBL" id="VYS46849.1"/>
    </source>
</evidence>
<evidence type="ECO:0000313" key="1">
    <source>
        <dbReference type="Araport" id="AT1G22010"/>
    </source>
</evidence>
<dbReference type="OMA" id="RWEQLNC"/>
<dbReference type="EMBL" id="CACRSJ010000104">
    <property type="protein sequence ID" value="VYS46849.1"/>
    <property type="molecule type" value="Genomic_DNA"/>
</dbReference>
<reference evidence="2 5" key="2">
    <citation type="submission" date="2020-09" db="EMBL/GenBank/DDBJ databases">
        <authorList>
            <person name="Ashkenazy H."/>
        </authorList>
    </citation>
    <scope>NUCLEOTIDE SEQUENCE [LARGE SCALE GENOMIC DNA]</scope>
    <source>
        <strain evidence="5">cv. Cdm-0</strain>
    </source>
</reference>
<sequence>MVEKVSIKHEINYNPKPEDAGRIKVYVSILMSEDPIRDRRPILTFSLPAKEFRDSFPSYRWEQLNCLEDDERIDVSQVDLARRELSRLVTHLMLYLHNYQDCALSIYITFKFISRTRVRILEQCVLSEMTTTSRIFEDEKDMWLPVDESVMGIEEPNWNIFHL</sequence>
<reference evidence="3 4" key="1">
    <citation type="submission" date="2019-11" db="EMBL/GenBank/DDBJ databases">
        <authorList>
            <person name="Jiao W.-B."/>
            <person name="Schneeberger K."/>
        </authorList>
    </citation>
    <scope>NUCLEOTIDE SEQUENCE [LARGE SCALE GENOMIC DNA]</scope>
    <source>
        <strain evidence="4">cv. An-1</strain>
    </source>
</reference>
<accession>A0A654EC08</accession>
<evidence type="ECO:0000313" key="5">
    <source>
        <dbReference type="Proteomes" id="UP000516314"/>
    </source>
</evidence>
<gene>
    <name evidence="1" type="ordered locus">At1g22010</name>
    <name evidence="3" type="ORF">AN1_LOCUS2343</name>
    <name evidence="2" type="ORF">AT9943_LOCUS1920</name>
</gene>
<name>A0A654EC08_ARATH</name>
<dbReference type="Proteomes" id="UP000516314">
    <property type="component" value="Chromosome 1"/>
</dbReference>
<dbReference type="ExpressionAtlas" id="A0A654EC08">
    <property type="expression patterns" value="baseline and differential"/>
</dbReference>
<dbReference type="Araport" id="AT1G22010"/>
<dbReference type="AlphaFoldDB" id="A0A654EC08"/>
<dbReference type="Proteomes" id="UP000426265">
    <property type="component" value="Unassembled WGS sequence"/>
</dbReference>
<organism evidence="3 4">
    <name type="scientific">Arabidopsis thaliana</name>
    <name type="common">Mouse-ear cress</name>
    <dbReference type="NCBI Taxonomy" id="3702"/>
    <lineage>
        <taxon>Eukaryota</taxon>
        <taxon>Viridiplantae</taxon>
        <taxon>Streptophyta</taxon>
        <taxon>Embryophyta</taxon>
        <taxon>Tracheophyta</taxon>
        <taxon>Spermatophyta</taxon>
        <taxon>Magnoliopsida</taxon>
        <taxon>eudicotyledons</taxon>
        <taxon>Gunneridae</taxon>
        <taxon>Pentapetalae</taxon>
        <taxon>rosids</taxon>
        <taxon>malvids</taxon>
        <taxon>Brassicales</taxon>
        <taxon>Brassicaceae</taxon>
        <taxon>Camelineae</taxon>
        <taxon>Arabidopsis</taxon>
    </lineage>
</organism>
<proteinExistence type="predicted"/>
<evidence type="ECO:0000313" key="2">
    <source>
        <dbReference type="EMBL" id="CAD5313420.1"/>
    </source>
</evidence>
<dbReference type="GeneID" id="838805"/>
<dbReference type="DNASU" id="838805"/>
<dbReference type="KEGG" id="ath:AT1G22010"/>
<dbReference type="EMBL" id="LR881466">
    <property type="protein sequence ID" value="CAD5313420.1"/>
    <property type="molecule type" value="Genomic_DNA"/>
</dbReference>
<protein>
    <submittedName>
        <fullName evidence="2">(thale cress) hypothetical protein</fullName>
    </submittedName>
</protein>